<evidence type="ECO:0000313" key="1">
    <source>
        <dbReference type="EMBL" id="KAF7336124.1"/>
    </source>
</evidence>
<organism evidence="1 2">
    <name type="scientific">Mycena venus</name>
    <dbReference type="NCBI Taxonomy" id="2733690"/>
    <lineage>
        <taxon>Eukaryota</taxon>
        <taxon>Fungi</taxon>
        <taxon>Dikarya</taxon>
        <taxon>Basidiomycota</taxon>
        <taxon>Agaricomycotina</taxon>
        <taxon>Agaricomycetes</taxon>
        <taxon>Agaricomycetidae</taxon>
        <taxon>Agaricales</taxon>
        <taxon>Marasmiineae</taxon>
        <taxon>Mycenaceae</taxon>
        <taxon>Mycena</taxon>
    </lineage>
</organism>
<gene>
    <name evidence="1" type="ORF">MVEN_02159500</name>
</gene>
<name>A0A8H6X8X3_9AGAR</name>
<protein>
    <submittedName>
        <fullName evidence="1">Uncharacterized protein</fullName>
    </submittedName>
</protein>
<dbReference type="Proteomes" id="UP000620124">
    <property type="component" value="Unassembled WGS sequence"/>
</dbReference>
<dbReference type="EMBL" id="JACAZI010000023">
    <property type="protein sequence ID" value="KAF7336124.1"/>
    <property type="molecule type" value="Genomic_DNA"/>
</dbReference>
<accession>A0A8H6X8X3</accession>
<dbReference type="OrthoDB" id="2886478at2759"/>
<proteinExistence type="predicted"/>
<sequence>MTPSYPRLSAPSHLHPSLSTNMPWVSGSINSAKDIIKPKFRTINFEDGSPQVTVVTMARNAWTAKVPEDSEASDMKTVFSNWLRAHGDAKTDWGAPECIEQNPDKEDVESPWRQEILRIYNHLFYDLGGFLADVNCAMGTFHPPNHTFFTVNHDSTVASPAGKTFDTNILIIPAFLDKGVTVTVKRILTSEEEAEAELGSFSPAPRKSEQASTAWFIGEGVNLSFAVSVEGGEKREGVAAVFAVGILTVNIETAAEEGE</sequence>
<dbReference type="AlphaFoldDB" id="A0A8H6X8X3"/>
<comment type="caution">
    <text evidence="1">The sequence shown here is derived from an EMBL/GenBank/DDBJ whole genome shotgun (WGS) entry which is preliminary data.</text>
</comment>
<keyword evidence="2" id="KW-1185">Reference proteome</keyword>
<evidence type="ECO:0000313" key="2">
    <source>
        <dbReference type="Proteomes" id="UP000620124"/>
    </source>
</evidence>
<reference evidence="1" key="1">
    <citation type="submission" date="2020-05" db="EMBL/GenBank/DDBJ databases">
        <title>Mycena genomes resolve the evolution of fungal bioluminescence.</title>
        <authorList>
            <person name="Tsai I.J."/>
        </authorList>
    </citation>
    <scope>NUCLEOTIDE SEQUENCE</scope>
    <source>
        <strain evidence="1">CCC161011</strain>
    </source>
</reference>